<dbReference type="Ensembl" id="ENSHCOT00000014550.1">
    <property type="protein sequence ID" value="ENSHCOP00000008636.1"/>
    <property type="gene ID" value="ENSHCOG00000010949.1"/>
</dbReference>
<reference evidence="6" key="2">
    <citation type="submission" date="2025-09" db="UniProtKB">
        <authorList>
            <consortium name="Ensembl"/>
        </authorList>
    </citation>
    <scope>IDENTIFICATION</scope>
</reference>
<evidence type="ECO:0000256" key="1">
    <source>
        <dbReference type="ARBA" id="ARBA00004906"/>
    </source>
</evidence>
<reference evidence="6" key="1">
    <citation type="submission" date="2025-08" db="UniProtKB">
        <authorList>
            <consortium name="Ensembl"/>
        </authorList>
    </citation>
    <scope>IDENTIFICATION</scope>
</reference>
<dbReference type="SMART" id="SM00256">
    <property type="entry name" value="FBOX"/>
    <property type="match status" value="1"/>
</dbReference>
<dbReference type="PANTHER" id="PTHR10706">
    <property type="entry name" value="F-BOX FAMILY PROTEIN"/>
    <property type="match status" value="1"/>
</dbReference>
<evidence type="ECO:0000256" key="4">
    <source>
        <dbReference type="SAM" id="MobiDB-lite"/>
    </source>
</evidence>
<dbReference type="GO" id="GO:0031146">
    <property type="term" value="P:SCF-dependent proteasomal ubiquitin-dependent protein catabolic process"/>
    <property type="evidence" value="ECO:0007669"/>
    <property type="project" value="TreeGrafter"/>
</dbReference>
<dbReference type="GO" id="GO:0016567">
    <property type="term" value="P:protein ubiquitination"/>
    <property type="evidence" value="ECO:0007669"/>
    <property type="project" value="UniProtKB-UniPathway"/>
</dbReference>
<dbReference type="AlphaFoldDB" id="A0A3Q2Y6H6"/>
<dbReference type="Proteomes" id="UP000264820">
    <property type="component" value="Unplaced"/>
</dbReference>
<organism evidence="6 7">
    <name type="scientific">Hippocampus comes</name>
    <name type="common">Tiger tail seahorse</name>
    <dbReference type="NCBI Taxonomy" id="109280"/>
    <lineage>
        <taxon>Eukaryota</taxon>
        <taxon>Metazoa</taxon>
        <taxon>Chordata</taxon>
        <taxon>Craniata</taxon>
        <taxon>Vertebrata</taxon>
        <taxon>Euteleostomi</taxon>
        <taxon>Actinopterygii</taxon>
        <taxon>Neopterygii</taxon>
        <taxon>Teleostei</taxon>
        <taxon>Neoteleostei</taxon>
        <taxon>Acanthomorphata</taxon>
        <taxon>Syngnathiaria</taxon>
        <taxon>Syngnathiformes</taxon>
        <taxon>Syngnathoidei</taxon>
        <taxon>Syngnathidae</taxon>
        <taxon>Hippocampus</taxon>
    </lineage>
</organism>
<evidence type="ECO:0000259" key="5">
    <source>
        <dbReference type="PROSITE" id="PS50181"/>
    </source>
</evidence>
<evidence type="ECO:0000256" key="2">
    <source>
        <dbReference type="ARBA" id="ARBA00010611"/>
    </source>
</evidence>
<evidence type="ECO:0000313" key="6">
    <source>
        <dbReference type="Ensembl" id="ENSHCOP00000008636.1"/>
    </source>
</evidence>
<dbReference type="PANTHER" id="PTHR10706:SF130">
    <property type="entry name" value="F-BOX ONLY PROTEIN 31"/>
    <property type="match status" value="1"/>
</dbReference>
<comment type="similarity">
    <text evidence="2">Belongs to the FBXO31 family.</text>
</comment>
<dbReference type="CDD" id="cd22102">
    <property type="entry name" value="F-box_FBXO31"/>
    <property type="match status" value="1"/>
</dbReference>
<name>A0A3Q2Y6H6_HIPCM</name>
<feature type="compositionally biased region" description="Basic and acidic residues" evidence="4">
    <location>
        <begin position="40"/>
        <end position="50"/>
    </location>
</feature>
<feature type="region of interest" description="Disordered" evidence="4">
    <location>
        <begin position="19"/>
        <end position="57"/>
    </location>
</feature>
<dbReference type="SUPFAM" id="SSF81383">
    <property type="entry name" value="F-box domain"/>
    <property type="match status" value="1"/>
</dbReference>
<dbReference type="InterPro" id="IPR036047">
    <property type="entry name" value="F-box-like_dom_sf"/>
</dbReference>
<dbReference type="Gene3D" id="1.20.1280.50">
    <property type="match status" value="1"/>
</dbReference>
<dbReference type="PROSITE" id="PS50181">
    <property type="entry name" value="FBOX"/>
    <property type="match status" value="1"/>
</dbReference>
<keyword evidence="3" id="KW-0833">Ubl conjugation pathway</keyword>
<proteinExistence type="inferred from homology"/>
<dbReference type="UniPathway" id="UPA00143"/>
<dbReference type="GeneTree" id="ENSGT00390000001368"/>
<comment type="pathway">
    <text evidence="1">Protein modification; protein ubiquitination.</text>
</comment>
<dbReference type="InterPro" id="IPR001810">
    <property type="entry name" value="F-box_dom"/>
</dbReference>
<protein>
    <submittedName>
        <fullName evidence="6">F-box protein 31</fullName>
    </submittedName>
</protein>
<evidence type="ECO:0000256" key="3">
    <source>
        <dbReference type="ARBA" id="ARBA00022786"/>
    </source>
</evidence>
<evidence type="ECO:0000313" key="7">
    <source>
        <dbReference type="Proteomes" id="UP000264820"/>
    </source>
</evidence>
<dbReference type="InterPro" id="IPR045048">
    <property type="entry name" value="FBXO31/39"/>
</dbReference>
<dbReference type="Pfam" id="PF12014">
    <property type="entry name" value="Cyclin_D1_bind"/>
    <property type="match status" value="1"/>
</dbReference>
<dbReference type="Pfam" id="PF12937">
    <property type="entry name" value="F-box-like"/>
    <property type="match status" value="1"/>
</dbReference>
<feature type="region of interest" description="Disordered" evidence="4">
    <location>
        <begin position="375"/>
        <end position="416"/>
    </location>
</feature>
<keyword evidence="7" id="KW-1185">Reference proteome</keyword>
<dbReference type="GO" id="GO:0019005">
    <property type="term" value="C:SCF ubiquitin ligase complex"/>
    <property type="evidence" value="ECO:0007669"/>
    <property type="project" value="TreeGrafter"/>
</dbReference>
<accession>A0A3Q2Y6H6</accession>
<sequence length="512" mass="57927">MAVCARLCGVGQSRRCRRRPRQNQQVQASDSDMDEEEEERIVGQRRDGTGHPHPQALSELPPELLVEIFSLLPGTALPNVALVCKTFRQILNTETIWRRRCMEVCAVCPCVKRVHSTIGSADYGALCSCVAVLHPYRHILGLWQPDIGPYGGLLNVVVDGLFIIGWMYLPPHDPRVEDPMRRRPLFRIHMWETKKATVECMYGHKGPHKGDIQTVRKDEFSTKCNQTDHHRMPGGRQEEFRTWLEEEWGRTLEEIFHEHMQELILMKFIYTSQYDNCLTYRRIYLPPAMPSDLIQPGLFKGTYGSHGLEIVMLSFHRTSARATKLTGDPNVPAGQLTLDIDLSQPLVLPDLEHQRNIEELSRLVLGVHEQVQRQVREGTPATVRAPAEGAPGDANVAEADHGVGSNGCQPGPSADTCPSESQPFVLPLGVMAQHLKYIFFYGTGLIAGHGFTSPERTPGLFVLFDQDRFGFIWLELKSFSLYIRLTDHLAHAHAPNLERFEAMLRNMQSWTS</sequence>
<feature type="domain" description="F-box" evidence="5">
    <location>
        <begin position="54"/>
        <end position="100"/>
    </location>
</feature>